<sequence length="101" mass="11457">MASISTPTSASTSPESPIPDLLAVFVQRTTGMFGSETIGSRLESSRNDLWAPISFIDTWRLTWGWEGKERFSGNDVWILHDQISRYDVHEQQVKHLDLSFS</sequence>
<accession>A0A0N4TS06</accession>
<gene>
    <name evidence="1" type="ORF">BPAG_LOCUS11424</name>
</gene>
<dbReference type="WBParaSite" id="BPAG_0001146201-mRNA-1">
    <property type="protein sequence ID" value="BPAG_0001146201-mRNA-1"/>
    <property type="gene ID" value="BPAG_0001146201"/>
</dbReference>
<organism evidence="3">
    <name type="scientific">Brugia pahangi</name>
    <name type="common">Filarial nematode worm</name>
    <dbReference type="NCBI Taxonomy" id="6280"/>
    <lineage>
        <taxon>Eukaryota</taxon>
        <taxon>Metazoa</taxon>
        <taxon>Ecdysozoa</taxon>
        <taxon>Nematoda</taxon>
        <taxon>Chromadorea</taxon>
        <taxon>Rhabditida</taxon>
        <taxon>Spirurina</taxon>
        <taxon>Spiruromorpha</taxon>
        <taxon>Filarioidea</taxon>
        <taxon>Onchocercidae</taxon>
        <taxon>Brugia</taxon>
    </lineage>
</organism>
<keyword evidence="2" id="KW-1185">Reference proteome</keyword>
<protein>
    <submittedName>
        <fullName evidence="1 3">Uncharacterized protein</fullName>
    </submittedName>
</protein>
<dbReference type="Proteomes" id="UP000278627">
    <property type="component" value="Unassembled WGS sequence"/>
</dbReference>
<proteinExistence type="predicted"/>
<evidence type="ECO:0000313" key="3">
    <source>
        <dbReference type="WBParaSite" id="BPAG_0001146201-mRNA-1"/>
    </source>
</evidence>
<name>A0A0N4TS06_BRUPA</name>
<evidence type="ECO:0000313" key="1">
    <source>
        <dbReference type="EMBL" id="VDN92610.1"/>
    </source>
</evidence>
<evidence type="ECO:0000313" key="2">
    <source>
        <dbReference type="Proteomes" id="UP000278627"/>
    </source>
</evidence>
<reference evidence="3" key="1">
    <citation type="submission" date="2017-02" db="UniProtKB">
        <authorList>
            <consortium name="WormBaseParasite"/>
        </authorList>
    </citation>
    <scope>IDENTIFICATION</scope>
</reference>
<reference evidence="1 2" key="2">
    <citation type="submission" date="2018-11" db="EMBL/GenBank/DDBJ databases">
        <authorList>
            <consortium name="Pathogen Informatics"/>
        </authorList>
    </citation>
    <scope>NUCLEOTIDE SEQUENCE [LARGE SCALE GENOMIC DNA]</scope>
</reference>
<dbReference type="EMBL" id="UZAD01013230">
    <property type="protein sequence ID" value="VDN92610.1"/>
    <property type="molecule type" value="Genomic_DNA"/>
</dbReference>
<dbReference type="AlphaFoldDB" id="A0A0N4TS06"/>